<dbReference type="Proteomes" id="UP000216411">
    <property type="component" value="Unassembled WGS sequence"/>
</dbReference>
<dbReference type="EMBL" id="QICS01000002">
    <property type="protein sequence ID" value="PXV93348.1"/>
    <property type="molecule type" value="Genomic_DNA"/>
</dbReference>
<dbReference type="EMBL" id="NOKA02000007">
    <property type="protein sequence ID" value="RDY31998.1"/>
    <property type="molecule type" value="Genomic_DNA"/>
</dbReference>
<gene>
    <name evidence="2" type="ORF">C8E03_102116</name>
    <name evidence="3" type="ORF">CG710_006765</name>
</gene>
<protein>
    <submittedName>
        <fullName evidence="3">Uncharacterized protein</fullName>
    </submittedName>
</protein>
<keyword evidence="1" id="KW-1133">Transmembrane helix</keyword>
<dbReference type="SUPFAM" id="SSF52833">
    <property type="entry name" value="Thioredoxin-like"/>
    <property type="match status" value="1"/>
</dbReference>
<sequence>MSITKNKKIIIILFGILIILVLGISVLGRSNYFSKNEEITLINQNKEEVIYKSDKDVLVVSTICATCKEELDQLSKSSKSEQEQVNIIVMSTFEQACAFLEQYDIQSDVYVDEYGEFKSEYGITTVPKRYQCVNKELVEVDLEANERMDGKD</sequence>
<proteinExistence type="predicted"/>
<dbReference type="AlphaFoldDB" id="A0A255IKB7"/>
<organism evidence="3 4">
    <name type="scientific">Lachnotalea glycerini</name>
    <dbReference type="NCBI Taxonomy" id="1763509"/>
    <lineage>
        <taxon>Bacteria</taxon>
        <taxon>Bacillati</taxon>
        <taxon>Bacillota</taxon>
        <taxon>Clostridia</taxon>
        <taxon>Lachnospirales</taxon>
        <taxon>Lachnospiraceae</taxon>
        <taxon>Lachnotalea</taxon>
    </lineage>
</organism>
<keyword evidence="1" id="KW-0472">Membrane</keyword>
<reference evidence="3" key="3">
    <citation type="submission" date="2018-07" db="EMBL/GenBank/DDBJ databases">
        <authorList>
            <person name="Quirk P.G."/>
            <person name="Krulwich T.A."/>
        </authorList>
    </citation>
    <scope>NUCLEOTIDE SEQUENCE</scope>
    <source>
        <strain evidence="3">CCRI-19302</strain>
    </source>
</reference>
<evidence type="ECO:0000256" key="1">
    <source>
        <dbReference type="SAM" id="Phobius"/>
    </source>
</evidence>
<evidence type="ECO:0000313" key="5">
    <source>
        <dbReference type="Proteomes" id="UP000247523"/>
    </source>
</evidence>
<comment type="caution">
    <text evidence="3">The sequence shown here is derived from an EMBL/GenBank/DDBJ whole genome shotgun (WGS) entry which is preliminary data.</text>
</comment>
<evidence type="ECO:0000313" key="2">
    <source>
        <dbReference type="EMBL" id="PXV93348.1"/>
    </source>
</evidence>
<reference evidence="3 4" key="1">
    <citation type="journal article" date="2017" name="Genome Announc.">
        <title>Draft Genome Sequence of a Sporulating and Motile Strain of Lachnotalea glycerini Isolated from Water in Quebec City, Canada.</title>
        <authorList>
            <person name="Maheux A.F."/>
            <person name="Boudreau D.K."/>
            <person name="Berube E."/>
            <person name="Boissinot M."/>
            <person name="Raymond F."/>
            <person name="Brodeur S."/>
            <person name="Corbeil J."/>
            <person name="Isabel S."/>
            <person name="Omar R.F."/>
            <person name="Bergeron M.G."/>
        </authorList>
    </citation>
    <scope>NUCLEOTIDE SEQUENCE [LARGE SCALE GENOMIC DNA]</scope>
    <source>
        <strain evidence="3 4">CCRI-19302</strain>
    </source>
</reference>
<evidence type="ECO:0000313" key="4">
    <source>
        <dbReference type="Proteomes" id="UP000216411"/>
    </source>
</evidence>
<dbReference type="Gene3D" id="3.40.30.10">
    <property type="entry name" value="Glutaredoxin"/>
    <property type="match status" value="1"/>
</dbReference>
<accession>A0A255IKB7</accession>
<dbReference type="Proteomes" id="UP000247523">
    <property type="component" value="Unassembled WGS sequence"/>
</dbReference>
<keyword evidence="4" id="KW-1185">Reference proteome</keyword>
<name>A0A255IKB7_9FIRM</name>
<reference evidence="2 5" key="2">
    <citation type="submission" date="2018-05" db="EMBL/GenBank/DDBJ databases">
        <title>Genomic Encyclopedia of Type Strains, Phase IV (KMG-IV): sequencing the most valuable type-strain genomes for metagenomic binning, comparative biology and taxonomic classification.</title>
        <authorList>
            <person name="Goeker M."/>
        </authorList>
    </citation>
    <scope>NUCLEOTIDE SEQUENCE [LARGE SCALE GENOMIC DNA]</scope>
    <source>
        <strain evidence="2 5">DSM 28816</strain>
    </source>
</reference>
<feature type="transmembrane region" description="Helical" evidence="1">
    <location>
        <begin position="9"/>
        <end position="28"/>
    </location>
</feature>
<dbReference type="InterPro" id="IPR036249">
    <property type="entry name" value="Thioredoxin-like_sf"/>
</dbReference>
<evidence type="ECO:0000313" key="3">
    <source>
        <dbReference type="EMBL" id="RDY31998.1"/>
    </source>
</evidence>
<keyword evidence="1" id="KW-0812">Transmembrane</keyword>